<evidence type="ECO:0000313" key="1">
    <source>
        <dbReference type="EMBL" id="RRT55812.1"/>
    </source>
</evidence>
<dbReference type="Proteomes" id="UP000287651">
    <property type="component" value="Unassembled WGS sequence"/>
</dbReference>
<dbReference type="AlphaFoldDB" id="A0A426YVR0"/>
<comment type="caution">
    <text evidence="1">The sequence shown here is derived from an EMBL/GenBank/DDBJ whole genome shotgun (WGS) entry which is preliminary data.</text>
</comment>
<evidence type="ECO:0000313" key="2">
    <source>
        <dbReference type="Proteomes" id="UP000287651"/>
    </source>
</evidence>
<accession>A0A426YVR0</accession>
<reference evidence="1 2" key="1">
    <citation type="journal article" date="2014" name="Agronomy (Basel)">
        <title>A Draft Genome Sequence for Ensete ventricosum, the Drought-Tolerant Tree Against Hunger.</title>
        <authorList>
            <person name="Harrison J."/>
            <person name="Moore K.A."/>
            <person name="Paszkiewicz K."/>
            <person name="Jones T."/>
            <person name="Grant M."/>
            <person name="Ambacheew D."/>
            <person name="Muzemil S."/>
            <person name="Studholme D.J."/>
        </authorList>
    </citation>
    <scope>NUCLEOTIDE SEQUENCE [LARGE SCALE GENOMIC DNA]</scope>
</reference>
<sequence length="332" mass="35112">MGSPHLPPSSPTYLPSWHPLPRPPHPSAISSFPLHFYHRRCSTRAPSPRKPPPPLLSASVASAVAPSSPAPVAGQRRLNRSLLPSVVAILPHASRRHLCRRLAPPQPLPSSFPLFLPQQPHALCAVFPSPPSSAVAFAAAPSPLLLPSASAASAAAPSPSASAASTATTFLPSSLSPSAIPAISHCSRCNPLPQPPSHSHLQPSVAHTHTVTTSSLLFPFFPAPHLSPLPPIVGRCLPFFPAAAASPLAPLLPRYRRLLAVTIASDRALIFFPPVVQGLKPARPAWKTDFKSSSVKLEKVNRRSPIKLNIVKVSSGVDPRSMTTGRTQDTHT</sequence>
<name>A0A426YVR0_ENSVE</name>
<dbReference type="EMBL" id="AMZH03009917">
    <property type="protein sequence ID" value="RRT55812.1"/>
    <property type="molecule type" value="Genomic_DNA"/>
</dbReference>
<organism evidence="1 2">
    <name type="scientific">Ensete ventricosum</name>
    <name type="common">Abyssinian banana</name>
    <name type="synonym">Musa ensete</name>
    <dbReference type="NCBI Taxonomy" id="4639"/>
    <lineage>
        <taxon>Eukaryota</taxon>
        <taxon>Viridiplantae</taxon>
        <taxon>Streptophyta</taxon>
        <taxon>Embryophyta</taxon>
        <taxon>Tracheophyta</taxon>
        <taxon>Spermatophyta</taxon>
        <taxon>Magnoliopsida</taxon>
        <taxon>Liliopsida</taxon>
        <taxon>Zingiberales</taxon>
        <taxon>Musaceae</taxon>
        <taxon>Ensete</taxon>
    </lineage>
</organism>
<proteinExistence type="predicted"/>
<gene>
    <name evidence="1" type="ORF">B296_00033955</name>
</gene>
<protein>
    <submittedName>
        <fullName evidence="1">Uncharacterized protein</fullName>
    </submittedName>
</protein>